<proteinExistence type="predicted"/>
<organism evidence="2 3">
    <name type="scientific">Massilia agilis</name>
    <dbReference type="NCBI Taxonomy" id="1811226"/>
    <lineage>
        <taxon>Bacteria</taxon>
        <taxon>Pseudomonadati</taxon>
        <taxon>Pseudomonadota</taxon>
        <taxon>Betaproteobacteria</taxon>
        <taxon>Burkholderiales</taxon>
        <taxon>Oxalobacteraceae</taxon>
        <taxon>Telluria group</taxon>
        <taxon>Massilia</taxon>
    </lineage>
</organism>
<dbReference type="EMBL" id="JANUHB010000002">
    <property type="protein sequence ID" value="MCS0808290.1"/>
    <property type="molecule type" value="Genomic_DNA"/>
</dbReference>
<keyword evidence="3" id="KW-1185">Reference proteome</keyword>
<dbReference type="RefSeq" id="WP_258822064.1">
    <property type="nucleotide sequence ID" value="NZ_JANUHB010000002.1"/>
</dbReference>
<evidence type="ECO:0000313" key="3">
    <source>
        <dbReference type="Proteomes" id="UP001206126"/>
    </source>
</evidence>
<gene>
    <name evidence="2" type="ORF">NX774_10200</name>
</gene>
<evidence type="ECO:0000313" key="2">
    <source>
        <dbReference type="EMBL" id="MCS0808290.1"/>
    </source>
</evidence>
<feature type="transmembrane region" description="Helical" evidence="1">
    <location>
        <begin position="6"/>
        <end position="27"/>
    </location>
</feature>
<comment type="caution">
    <text evidence="2">The sequence shown here is derived from an EMBL/GenBank/DDBJ whole genome shotgun (WGS) entry which is preliminary data.</text>
</comment>
<keyword evidence="1" id="KW-0472">Membrane</keyword>
<reference evidence="2 3" key="1">
    <citation type="submission" date="2022-08" db="EMBL/GenBank/DDBJ databases">
        <title>Reclassification of Massilia species as members of the genera Telluria, Duganella, Pseudoduganella, Mokoshia gen. nov. and Zemynaea gen. nov. using orthogonal and non-orthogonal genome-based approaches.</title>
        <authorList>
            <person name="Bowman J.P."/>
        </authorList>
    </citation>
    <scope>NUCLEOTIDE SEQUENCE [LARGE SCALE GENOMIC DNA]</scope>
    <source>
        <strain evidence="2 3">JCM 31605</strain>
    </source>
</reference>
<feature type="transmembrane region" description="Helical" evidence="1">
    <location>
        <begin position="39"/>
        <end position="64"/>
    </location>
</feature>
<keyword evidence="1" id="KW-1133">Transmembrane helix</keyword>
<protein>
    <submittedName>
        <fullName evidence="2">Uncharacterized protein</fullName>
    </submittedName>
</protein>
<keyword evidence="1" id="KW-0812">Transmembrane</keyword>
<name>A0ABT2DAF4_9BURK</name>
<evidence type="ECO:0000256" key="1">
    <source>
        <dbReference type="SAM" id="Phobius"/>
    </source>
</evidence>
<dbReference type="Proteomes" id="UP001206126">
    <property type="component" value="Unassembled WGS sequence"/>
</dbReference>
<accession>A0ABT2DAF4</accession>
<sequence length="75" mass="7731">MNTMTWVGIIVWGMIITGFGLASAGTPSGIEPDMQAHDVLFLVSGGLLTVLIGVAGVMGLMGWIPGLRKESESAA</sequence>